<dbReference type="SUPFAM" id="SSF56281">
    <property type="entry name" value="Metallo-hydrolase/oxidoreductase"/>
    <property type="match status" value="1"/>
</dbReference>
<dbReference type="PANTHER" id="PTHR23131">
    <property type="entry name" value="ENDORIBONUCLEASE LACTB2"/>
    <property type="match status" value="1"/>
</dbReference>
<feature type="domain" description="Metallo-beta-lactamase" evidence="1">
    <location>
        <begin position="21"/>
        <end position="190"/>
    </location>
</feature>
<dbReference type="SMART" id="SM00849">
    <property type="entry name" value="Lactamase_B"/>
    <property type="match status" value="1"/>
</dbReference>
<dbReference type="Pfam" id="PF00753">
    <property type="entry name" value="Lactamase_B"/>
    <property type="match status" value="1"/>
</dbReference>
<organism evidence="2 3">
    <name type="scientific">Pueribacillus theae</name>
    <dbReference type="NCBI Taxonomy" id="2171751"/>
    <lineage>
        <taxon>Bacteria</taxon>
        <taxon>Bacillati</taxon>
        <taxon>Bacillota</taxon>
        <taxon>Bacilli</taxon>
        <taxon>Bacillales</taxon>
        <taxon>Bacillaceae</taxon>
        <taxon>Pueribacillus</taxon>
    </lineage>
</organism>
<dbReference type="InterPro" id="IPR001279">
    <property type="entry name" value="Metallo-B-lactamas"/>
</dbReference>
<keyword evidence="2" id="KW-0378">Hydrolase</keyword>
<proteinExistence type="predicted"/>
<keyword evidence="3" id="KW-1185">Reference proteome</keyword>
<accession>A0A2U1K4W7</accession>
<sequence length="267" mass="30582">MMEVMKHGEVTAVKLTPHHRSVYFYVIDGMLIDTGPANSQHESIPFFQENEIDFVSLTHSHEDHCGLGAWLVNQGLRIYAHKKAVEGCSKPGEYPEYRQVAWGLRKEGFQVEPLNNAVHSRSMKWEIIETPGHADDHIVFYNRENGLLFSGDLFVAPKTKLIMRHESIPEMMNSINRVLAYDFEAMFCGHAGYVANGKQLLKRKLDDLEIKKEEILELYKKGYSITEIDQTLFPKNQTTIQLVNASEHEFSSEHIVRSMINGFAEIT</sequence>
<name>A0A2U1K4W7_9BACI</name>
<dbReference type="OrthoDB" id="235784at2"/>
<dbReference type="RefSeq" id="WP_116554240.1">
    <property type="nucleotide sequence ID" value="NZ_QCZG01000011.1"/>
</dbReference>
<dbReference type="EMBL" id="QCZG01000011">
    <property type="protein sequence ID" value="PWA12234.1"/>
    <property type="molecule type" value="Genomic_DNA"/>
</dbReference>
<dbReference type="PANTHER" id="PTHR23131:SF4">
    <property type="entry name" value="METALLO-BETA-LACTAMASE SUPERFAMILY POTEIN"/>
    <property type="match status" value="1"/>
</dbReference>
<reference evidence="2 3" key="1">
    <citation type="submission" date="2018-04" db="EMBL/GenBank/DDBJ databases">
        <title>Camelliibacillus theae gen. nov., sp. nov., isolated from Pu'er tea.</title>
        <authorList>
            <person name="Niu L."/>
        </authorList>
    </citation>
    <scope>NUCLEOTIDE SEQUENCE [LARGE SCALE GENOMIC DNA]</scope>
    <source>
        <strain evidence="2 3">T8</strain>
    </source>
</reference>
<dbReference type="Gene3D" id="3.60.15.10">
    <property type="entry name" value="Ribonuclease Z/Hydroxyacylglutathione hydrolase-like"/>
    <property type="match status" value="1"/>
</dbReference>
<dbReference type="GO" id="GO:0016787">
    <property type="term" value="F:hydrolase activity"/>
    <property type="evidence" value="ECO:0007669"/>
    <property type="project" value="UniProtKB-KW"/>
</dbReference>
<evidence type="ECO:0000313" key="3">
    <source>
        <dbReference type="Proteomes" id="UP000245998"/>
    </source>
</evidence>
<evidence type="ECO:0000313" key="2">
    <source>
        <dbReference type="EMBL" id="PWA12234.1"/>
    </source>
</evidence>
<comment type="caution">
    <text evidence="2">The sequence shown here is derived from an EMBL/GenBank/DDBJ whole genome shotgun (WGS) entry which is preliminary data.</text>
</comment>
<gene>
    <name evidence="2" type="ORF">DCC39_07325</name>
</gene>
<evidence type="ECO:0000259" key="1">
    <source>
        <dbReference type="SMART" id="SM00849"/>
    </source>
</evidence>
<dbReference type="InterPro" id="IPR050662">
    <property type="entry name" value="Sec-metab_biosynth-thioest"/>
</dbReference>
<dbReference type="Proteomes" id="UP000245998">
    <property type="component" value="Unassembled WGS sequence"/>
</dbReference>
<protein>
    <submittedName>
        <fullName evidence="2">MBL fold metallo-hydrolase</fullName>
    </submittedName>
</protein>
<dbReference type="InterPro" id="IPR036866">
    <property type="entry name" value="RibonucZ/Hydroxyglut_hydro"/>
</dbReference>
<dbReference type="AlphaFoldDB" id="A0A2U1K4W7"/>